<feature type="compositionally biased region" description="Basic and acidic residues" evidence="1">
    <location>
        <begin position="117"/>
        <end position="137"/>
    </location>
</feature>
<feature type="compositionally biased region" description="Low complexity" evidence="1">
    <location>
        <begin position="98"/>
        <end position="116"/>
    </location>
</feature>
<feature type="compositionally biased region" description="Basic and acidic residues" evidence="1">
    <location>
        <begin position="405"/>
        <end position="420"/>
    </location>
</feature>
<protein>
    <submittedName>
        <fullName evidence="2">Uncharacterized protein</fullName>
    </submittedName>
</protein>
<sequence length="1152" mass="127398">MSSGDTPPVRFTSPSATSASTKKYPGTPKSPMLSNSNTNSSSNSNTNTGNRNSQARQRLLSSKISAPRPINLPSLRREHAVGTDVPASSPATSHGWGSATSSPSLSQQQQPAQPHTTESDASEKKHDTESTHDKSSKPSETSATSPVLIPATSSATPTRAWAVPTITQAKVPPSTDFPTAAEAASGTKKKPSLIDDKEYLKYASSDPNHRSWDEMVSEDLDDFSVDVVEFDDGTKVQVGSDASSVGSHTSASRTTEPVLPSERFTDDYDRSYPPKQPYHHHHQQRHDNDHTHYKPYRRSEDHGYSRRSEDHGYSRRSEDHGYSSRYNSNYNNRRHSSTAEGGHERRTSGTNDRWTATTTTTASTRRESTDHVPPPSHYGHRRPSYDRKHDNGVYHPTSLLQRPRRLSEQSFRSDHSREDISANNTNPLHIIPEPTHAATENTEEIIVVQKNLMMTAAERAKKRLEEQEAEFKAAAERAKQKADALAAKQAESKEKTILKKPASAASVDTKSSNKTRKVSSPPSSSNATTTQTPKAPLPSKLPDTSKPWNLVAANKQAPSSVVTTTSSSETKDQAKEPSSQTPKEEPLPTPSKEHQPTQILKHDEQKPVTIMKKEPKKEAEQEEDSKSKKPLTEDEKNWQQFVSTIKTDQHAAVKKDVTSMDWNSYADRLQETTAEQDAIAASTRERLIREVEREIELESQQHKQQQHQHQPQPQPVEVLDYKEDWGSAPVNAMYGRHTELRGGAWTREDNAYNAQRGHRNSHRNSNGRGGGGRDVGRASHHTSSTKNRASADDVTAEKEEKPIVVEILKKQEPVLSKKTRLSNLLKESSSPIFPDFIDKLAAKKPANMSFMVETEESDKEITMMGQEAAAMEDETVSVATTHTTTTENSPASTPPKSQFPLQQQQQQQQQHQRRLNVNRHFPVLVYQYPSASTTATGSTSDHLGSTSSSSSMDMGSKSPSSHHPHSPQNRPLGVYLMPQQPFLTTNQYMVPYPQAGTSNVQPIYYPTLSWQQQQQQNTTGMAPRPPSYDHHHRRPYNAHYNDYSASNNGHRQHKYPQHSGVYQGNNGRGSSSYRKRSGGGGGAAHSWSGGAMANNSATSRGAAVGTRGNGGHYQGTHNATAYNRKYSSGRNDTDTLANESVSLDVHSQQPSL</sequence>
<feature type="compositionally biased region" description="Low complexity" evidence="1">
    <location>
        <begin position="932"/>
        <end position="959"/>
    </location>
</feature>
<feature type="compositionally biased region" description="Basic and acidic residues" evidence="1">
    <location>
        <begin position="582"/>
        <end position="636"/>
    </location>
</feature>
<name>A0A8H4F294_MUCCL</name>
<feature type="compositionally biased region" description="Low complexity" evidence="1">
    <location>
        <begin position="876"/>
        <end position="895"/>
    </location>
</feature>
<reference evidence="2 3" key="1">
    <citation type="submission" date="2019-09" db="EMBL/GenBank/DDBJ databases">
        <authorList>
            <consortium name="DOE Joint Genome Institute"/>
            <person name="Mondo S.J."/>
            <person name="Navarro-Mendoza M.I."/>
            <person name="Perez-Arques C."/>
            <person name="Panchal S."/>
            <person name="Nicolas F.E."/>
            <person name="Ganguly P."/>
            <person name="Pangilinan J."/>
            <person name="Grigoriev I."/>
            <person name="Heitman J."/>
            <person name="Sanya K."/>
            <person name="Garre V."/>
        </authorList>
    </citation>
    <scope>NUCLEOTIDE SEQUENCE [LARGE SCALE GENOMIC DNA]</scope>
    <source>
        <strain evidence="2 3">MU402</strain>
    </source>
</reference>
<feature type="compositionally biased region" description="Low complexity" evidence="1">
    <location>
        <begin position="34"/>
        <end position="53"/>
    </location>
</feature>
<feature type="compositionally biased region" description="Low complexity" evidence="1">
    <location>
        <begin position="559"/>
        <end position="568"/>
    </location>
</feature>
<feature type="compositionally biased region" description="Basic and acidic residues" evidence="1">
    <location>
        <begin position="285"/>
        <end position="322"/>
    </location>
</feature>
<feature type="region of interest" description="Disordered" evidence="1">
    <location>
        <begin position="753"/>
        <end position="798"/>
    </location>
</feature>
<feature type="region of interest" description="Disordered" evidence="1">
    <location>
        <begin position="1"/>
        <end position="197"/>
    </location>
</feature>
<comment type="caution">
    <text evidence="2">The sequence shown here is derived from an EMBL/GenBank/DDBJ whole genome shotgun (WGS) entry which is preliminary data.</text>
</comment>
<feature type="compositionally biased region" description="Polar residues" evidence="1">
    <location>
        <begin position="138"/>
        <end position="157"/>
    </location>
</feature>
<organism evidence="2 3">
    <name type="scientific">Mucor circinelloides f. lusitanicus</name>
    <name type="common">Mucor racemosus var. lusitanicus</name>
    <dbReference type="NCBI Taxonomy" id="29924"/>
    <lineage>
        <taxon>Eukaryota</taxon>
        <taxon>Fungi</taxon>
        <taxon>Fungi incertae sedis</taxon>
        <taxon>Mucoromycota</taxon>
        <taxon>Mucoromycotina</taxon>
        <taxon>Mucoromycetes</taxon>
        <taxon>Mucorales</taxon>
        <taxon>Mucorineae</taxon>
        <taxon>Mucoraceae</taxon>
        <taxon>Mucor</taxon>
    </lineage>
</organism>
<dbReference type="Proteomes" id="UP000469890">
    <property type="component" value="Unassembled WGS sequence"/>
</dbReference>
<feature type="region of interest" description="Disordered" evidence="1">
    <location>
        <begin position="484"/>
        <end position="636"/>
    </location>
</feature>
<feature type="compositionally biased region" description="Polar residues" evidence="1">
    <location>
        <begin position="54"/>
        <end position="64"/>
    </location>
</feature>
<dbReference type="AlphaFoldDB" id="A0A8H4F294"/>
<evidence type="ECO:0000256" key="1">
    <source>
        <dbReference type="SAM" id="MobiDB-lite"/>
    </source>
</evidence>
<feature type="compositionally biased region" description="Basic and acidic residues" evidence="1">
    <location>
        <begin position="789"/>
        <end position="798"/>
    </location>
</feature>
<proteinExistence type="predicted"/>
<dbReference type="EMBL" id="JAAECE010000004">
    <property type="protein sequence ID" value="KAF1802324.1"/>
    <property type="molecule type" value="Genomic_DNA"/>
</dbReference>
<feature type="region of interest" description="Disordered" evidence="1">
    <location>
        <begin position="932"/>
        <end position="974"/>
    </location>
</feature>
<evidence type="ECO:0000313" key="3">
    <source>
        <dbReference type="Proteomes" id="UP000469890"/>
    </source>
</evidence>
<feature type="compositionally biased region" description="Basic and acidic residues" evidence="1">
    <location>
        <begin position="383"/>
        <end position="392"/>
    </location>
</feature>
<evidence type="ECO:0000313" key="2">
    <source>
        <dbReference type="EMBL" id="KAF1802324.1"/>
    </source>
</evidence>
<feature type="compositionally biased region" description="Polar residues" evidence="1">
    <location>
        <begin position="240"/>
        <end position="255"/>
    </location>
</feature>
<feature type="compositionally biased region" description="Polar residues" evidence="1">
    <location>
        <begin position="1115"/>
        <end position="1152"/>
    </location>
</feature>
<feature type="region of interest" description="Disordered" evidence="1">
    <location>
        <begin position="871"/>
        <end position="913"/>
    </location>
</feature>
<feature type="compositionally biased region" description="Low complexity" evidence="1">
    <location>
        <begin position="12"/>
        <end position="21"/>
    </location>
</feature>
<gene>
    <name evidence="2" type="ORF">FB192DRAFT_1458259</name>
</gene>
<feature type="region of interest" description="Disordered" evidence="1">
    <location>
        <begin position="693"/>
        <end position="714"/>
    </location>
</feature>
<feature type="region of interest" description="Disordered" evidence="1">
    <location>
        <begin position="235"/>
        <end position="437"/>
    </location>
</feature>
<feature type="compositionally biased region" description="Basic and acidic residues" evidence="1">
    <location>
        <begin position="263"/>
        <end position="272"/>
    </location>
</feature>
<accession>A0A8H4F294</accession>
<feature type="region of interest" description="Disordered" evidence="1">
    <location>
        <begin position="1011"/>
        <end position="1152"/>
    </location>
</feature>